<dbReference type="AlphaFoldDB" id="A0A5B7K298"/>
<organism evidence="1 2">
    <name type="scientific">Portunus trituberculatus</name>
    <name type="common">Swimming crab</name>
    <name type="synonym">Neptunus trituberculatus</name>
    <dbReference type="NCBI Taxonomy" id="210409"/>
    <lineage>
        <taxon>Eukaryota</taxon>
        <taxon>Metazoa</taxon>
        <taxon>Ecdysozoa</taxon>
        <taxon>Arthropoda</taxon>
        <taxon>Crustacea</taxon>
        <taxon>Multicrustacea</taxon>
        <taxon>Malacostraca</taxon>
        <taxon>Eumalacostraca</taxon>
        <taxon>Eucarida</taxon>
        <taxon>Decapoda</taxon>
        <taxon>Pleocyemata</taxon>
        <taxon>Brachyura</taxon>
        <taxon>Eubrachyura</taxon>
        <taxon>Portunoidea</taxon>
        <taxon>Portunidae</taxon>
        <taxon>Portuninae</taxon>
        <taxon>Portunus</taxon>
    </lineage>
</organism>
<accession>A0A5B7K298</accession>
<name>A0A5B7K298_PORTR</name>
<sequence>MLCGECQSLDGSVPLCNEFLCADEEAEEEEEEEEAFRSPTTRVLGEAWVSRFL</sequence>
<evidence type="ECO:0000313" key="1">
    <source>
        <dbReference type="EMBL" id="MPC98744.1"/>
    </source>
</evidence>
<dbReference type="Proteomes" id="UP000324222">
    <property type="component" value="Unassembled WGS sequence"/>
</dbReference>
<dbReference type="EMBL" id="VSRR010115374">
    <property type="protein sequence ID" value="MPC98744.1"/>
    <property type="molecule type" value="Genomic_DNA"/>
</dbReference>
<keyword evidence="2" id="KW-1185">Reference proteome</keyword>
<protein>
    <submittedName>
        <fullName evidence="1">Uncharacterized protein</fullName>
    </submittedName>
</protein>
<gene>
    <name evidence="1" type="ORF">E2C01_094125</name>
</gene>
<reference evidence="1 2" key="1">
    <citation type="submission" date="2019-05" db="EMBL/GenBank/DDBJ databases">
        <title>Another draft genome of Portunus trituberculatus and its Hox gene families provides insights of decapod evolution.</title>
        <authorList>
            <person name="Jeong J.-H."/>
            <person name="Song I."/>
            <person name="Kim S."/>
            <person name="Choi T."/>
            <person name="Kim D."/>
            <person name="Ryu S."/>
            <person name="Kim W."/>
        </authorList>
    </citation>
    <scope>NUCLEOTIDE SEQUENCE [LARGE SCALE GENOMIC DNA]</scope>
    <source>
        <tissue evidence="1">Muscle</tissue>
    </source>
</reference>
<evidence type="ECO:0000313" key="2">
    <source>
        <dbReference type="Proteomes" id="UP000324222"/>
    </source>
</evidence>
<comment type="caution">
    <text evidence="1">The sequence shown here is derived from an EMBL/GenBank/DDBJ whole genome shotgun (WGS) entry which is preliminary data.</text>
</comment>
<proteinExistence type="predicted"/>